<feature type="transmembrane region" description="Helical" evidence="10">
    <location>
        <begin position="238"/>
        <end position="259"/>
    </location>
</feature>
<feature type="transmembrane region" description="Helical" evidence="10">
    <location>
        <begin position="305"/>
        <end position="323"/>
    </location>
</feature>
<dbReference type="NCBIfam" id="TIGR00931">
    <property type="entry name" value="antiport_nhaC"/>
    <property type="match status" value="1"/>
</dbReference>
<dbReference type="InterPro" id="IPR018461">
    <property type="entry name" value="Na/H_Antiport_NhaC-like_C"/>
</dbReference>
<feature type="region of interest" description="Disordered" evidence="9">
    <location>
        <begin position="538"/>
        <end position="558"/>
    </location>
</feature>
<feature type="transmembrane region" description="Helical" evidence="10">
    <location>
        <begin position="155"/>
        <end position="176"/>
    </location>
</feature>
<name>A0A7Z8YAC3_9ACTO</name>
<dbReference type="Proteomes" id="UP000269974">
    <property type="component" value="Unassembled WGS sequence"/>
</dbReference>
<feature type="compositionally biased region" description="Low complexity" evidence="9">
    <location>
        <begin position="30"/>
        <end position="43"/>
    </location>
</feature>
<keyword evidence="3" id="KW-0050">Antiport</keyword>
<dbReference type="GO" id="GO:0005886">
    <property type="term" value="C:plasma membrane"/>
    <property type="evidence" value="ECO:0007669"/>
    <property type="project" value="UniProtKB-SubCell"/>
</dbReference>
<evidence type="ECO:0000313" key="12">
    <source>
        <dbReference type="EMBL" id="VDG77223.1"/>
    </source>
</evidence>
<accession>A0A7Z8YAC3</accession>
<evidence type="ECO:0000256" key="1">
    <source>
        <dbReference type="ARBA" id="ARBA00004651"/>
    </source>
</evidence>
<dbReference type="Pfam" id="PF03553">
    <property type="entry name" value="Na_H_antiporter"/>
    <property type="match status" value="1"/>
</dbReference>
<evidence type="ECO:0000256" key="6">
    <source>
        <dbReference type="ARBA" id="ARBA00022989"/>
    </source>
</evidence>
<dbReference type="AlphaFoldDB" id="A0A7Z8YAC3"/>
<evidence type="ECO:0000256" key="5">
    <source>
        <dbReference type="ARBA" id="ARBA00022692"/>
    </source>
</evidence>
<feature type="transmembrane region" description="Helical" evidence="10">
    <location>
        <begin position="280"/>
        <end position="299"/>
    </location>
</feature>
<dbReference type="GO" id="GO:0015297">
    <property type="term" value="F:antiporter activity"/>
    <property type="evidence" value="ECO:0007669"/>
    <property type="project" value="UniProtKB-KW"/>
</dbReference>
<keyword evidence="6 10" id="KW-1133">Transmembrane helix</keyword>
<feature type="compositionally biased region" description="Polar residues" evidence="9">
    <location>
        <begin position="18"/>
        <end position="29"/>
    </location>
</feature>
<evidence type="ECO:0000256" key="10">
    <source>
        <dbReference type="SAM" id="Phobius"/>
    </source>
</evidence>
<comment type="subcellular location">
    <subcellularLocation>
        <location evidence="1">Cell membrane</location>
        <topology evidence="1">Multi-pass membrane protein</topology>
    </subcellularLocation>
</comment>
<evidence type="ECO:0000259" key="11">
    <source>
        <dbReference type="Pfam" id="PF03553"/>
    </source>
</evidence>
<comment type="caution">
    <text evidence="12">The sequence shown here is derived from an EMBL/GenBank/DDBJ whole genome shotgun (WGS) entry which is preliminary data.</text>
</comment>
<sequence length="558" mass="58827">MAHKKNRETAENPAGTPPAQNRTSKGATVTGSANSANSTGTASKVAKPRKKRELNVFLALLPVLALVLFIGGGYIGFDLPVEPMIISAAAVAAVVAWYLGYSWDDMMDSVSEKMAKAWPALLILLTVGILIGSWMAGGTIPYLVYWGLKLIDPRWLALIALIGTAIVSLCTGTSWGSAGTIGVAFMGIAIGMDVNLAMVAGAVVSGAYFGDKMSPLSDTTNITAMITRVPLFTHVKNMLWTTGAAFVLAAVVFGVAGFMSHDVDGDISGVEAITSELSTIFNFNLWMLVPAIVVLIGAGMQLPTIPVMLLGTVLGLINAFVFQGVHIKDAFTTLVSGFKLDMITASGWDPDTASESMQTLLERGGMNSMLGTLAICFCAIAFAGIMGVSKSLDYLVERVLSGVKTRFGLVSSTIGIGLGTIAVTCNGQISLIMPGDVLRPAYVRRGVHPKVLGRTLEDSVTVTETLFPWTAAGAYMAATLGVPTLEYVPWAVLNWSGMIFALILAATGLGIYNLSREEQVERLEQEDLTEADVIRWGDGTPGPAAKKTLTAGTQTASR</sequence>
<feature type="transmembrane region" description="Helical" evidence="10">
    <location>
        <begin position="83"/>
        <end position="101"/>
    </location>
</feature>
<feature type="transmembrane region" description="Helical" evidence="10">
    <location>
        <begin position="409"/>
        <end position="433"/>
    </location>
</feature>
<dbReference type="PANTHER" id="PTHR33451">
    <property type="entry name" value="MALATE-2H(+)/NA(+)-LACTATE ANTIPORTER"/>
    <property type="match status" value="1"/>
</dbReference>
<dbReference type="InterPro" id="IPR052180">
    <property type="entry name" value="NhaC_Na-H+_Antiporter"/>
</dbReference>
<organism evidence="12 13">
    <name type="scientific">Actinobaculum suis</name>
    <dbReference type="NCBI Taxonomy" id="1657"/>
    <lineage>
        <taxon>Bacteria</taxon>
        <taxon>Bacillati</taxon>
        <taxon>Actinomycetota</taxon>
        <taxon>Actinomycetes</taxon>
        <taxon>Actinomycetales</taxon>
        <taxon>Actinomycetaceae</taxon>
        <taxon>Actinobaculum</taxon>
    </lineage>
</organism>
<dbReference type="InterPro" id="IPR004770">
    <property type="entry name" value="Na/H_antiport_NhaC"/>
</dbReference>
<feature type="domain" description="Na+/H+ antiporter NhaC-like C-terminal" evidence="11">
    <location>
        <begin position="206"/>
        <end position="509"/>
    </location>
</feature>
<feature type="transmembrane region" description="Helical" evidence="10">
    <location>
        <begin position="368"/>
        <end position="388"/>
    </location>
</feature>
<feature type="region of interest" description="Disordered" evidence="9">
    <location>
        <begin position="1"/>
        <end position="46"/>
    </location>
</feature>
<feature type="transmembrane region" description="Helical" evidence="10">
    <location>
        <begin position="183"/>
        <end position="209"/>
    </location>
</feature>
<evidence type="ECO:0000256" key="8">
    <source>
        <dbReference type="ARBA" id="ARBA00038435"/>
    </source>
</evidence>
<evidence type="ECO:0000256" key="2">
    <source>
        <dbReference type="ARBA" id="ARBA00022448"/>
    </source>
</evidence>
<evidence type="ECO:0000313" key="13">
    <source>
        <dbReference type="Proteomes" id="UP000269974"/>
    </source>
</evidence>
<keyword evidence="4" id="KW-1003">Cell membrane</keyword>
<evidence type="ECO:0000256" key="4">
    <source>
        <dbReference type="ARBA" id="ARBA00022475"/>
    </source>
</evidence>
<evidence type="ECO:0000256" key="9">
    <source>
        <dbReference type="SAM" id="MobiDB-lite"/>
    </source>
</evidence>
<keyword evidence="7 10" id="KW-0472">Membrane</keyword>
<protein>
    <submittedName>
        <fullName evidence="12">Na+/H+ antiporter NhaC</fullName>
    </submittedName>
</protein>
<proteinExistence type="inferred from homology"/>
<dbReference type="PANTHER" id="PTHR33451:SF3">
    <property type="entry name" value="MALATE-2H(+)_NA(+)-LACTATE ANTIPORTER"/>
    <property type="match status" value="1"/>
</dbReference>
<reference evidence="12 13" key="1">
    <citation type="submission" date="2018-11" db="EMBL/GenBank/DDBJ databases">
        <authorList>
            <consortium name="Pathogen Informatics"/>
        </authorList>
    </citation>
    <scope>NUCLEOTIDE SEQUENCE [LARGE SCALE GENOMIC DNA]</scope>
    <source>
        <strain evidence="12 13">NCTC10327</strain>
    </source>
</reference>
<dbReference type="RefSeq" id="WP_185934339.1">
    <property type="nucleotide sequence ID" value="NZ_UYIO01000001.1"/>
</dbReference>
<feature type="transmembrane region" description="Helical" evidence="10">
    <location>
        <begin position="54"/>
        <end position="77"/>
    </location>
</feature>
<evidence type="ECO:0000256" key="7">
    <source>
        <dbReference type="ARBA" id="ARBA00023136"/>
    </source>
</evidence>
<keyword evidence="5 10" id="KW-0812">Transmembrane</keyword>
<evidence type="ECO:0000256" key="3">
    <source>
        <dbReference type="ARBA" id="ARBA00022449"/>
    </source>
</evidence>
<dbReference type="EMBL" id="UYIO01000001">
    <property type="protein sequence ID" value="VDG77223.1"/>
    <property type="molecule type" value="Genomic_DNA"/>
</dbReference>
<keyword evidence="2" id="KW-0813">Transport</keyword>
<comment type="similarity">
    <text evidence="8">Belongs to the NhaC Na(+)/H(+) (TC 2.A.35) antiporter family.</text>
</comment>
<feature type="transmembrane region" description="Helical" evidence="10">
    <location>
        <begin position="121"/>
        <end position="143"/>
    </location>
</feature>
<gene>
    <name evidence="12" type="primary">nhaC1</name>
    <name evidence="12" type="ORF">NCTC10327_01837</name>
</gene>
<feature type="transmembrane region" description="Helical" evidence="10">
    <location>
        <begin position="492"/>
        <end position="512"/>
    </location>
</feature>